<evidence type="ECO:0000256" key="3">
    <source>
        <dbReference type="ARBA" id="ARBA00022692"/>
    </source>
</evidence>
<dbReference type="PANTHER" id="PTHR38459">
    <property type="entry name" value="PROPHAGE BACTOPRENOL-LINKED GLUCOSE TRANSLOCASE HOMOLOG"/>
    <property type="match status" value="1"/>
</dbReference>
<feature type="transmembrane region" description="Helical" evidence="6">
    <location>
        <begin position="34"/>
        <end position="52"/>
    </location>
</feature>
<evidence type="ECO:0000256" key="2">
    <source>
        <dbReference type="ARBA" id="ARBA00009399"/>
    </source>
</evidence>
<feature type="transmembrane region" description="Helical" evidence="6">
    <location>
        <begin position="96"/>
        <end position="114"/>
    </location>
</feature>
<gene>
    <name evidence="8" type="ORF">JCM16418_861</name>
</gene>
<accession>W7YEF7</accession>
<evidence type="ECO:0000256" key="4">
    <source>
        <dbReference type="ARBA" id="ARBA00022989"/>
    </source>
</evidence>
<keyword evidence="5 6" id="KW-0472">Membrane</keyword>
<feature type="transmembrane region" description="Helical" evidence="6">
    <location>
        <begin position="7"/>
        <end position="28"/>
    </location>
</feature>
<protein>
    <recommendedName>
        <fullName evidence="7">GtrA/DPMS transmembrane domain-containing protein</fullName>
    </recommendedName>
</protein>
<dbReference type="Pfam" id="PF04138">
    <property type="entry name" value="GtrA_DPMS_TM"/>
    <property type="match status" value="1"/>
</dbReference>
<evidence type="ECO:0000259" key="7">
    <source>
        <dbReference type="Pfam" id="PF04138"/>
    </source>
</evidence>
<keyword evidence="9" id="KW-1185">Reference proteome</keyword>
<dbReference type="InterPro" id="IPR007267">
    <property type="entry name" value="GtrA_DPMS_TM"/>
</dbReference>
<dbReference type="PANTHER" id="PTHR38459:SF1">
    <property type="entry name" value="PROPHAGE BACTOPRENOL-LINKED GLUCOSE TRANSLOCASE HOMOLOG"/>
    <property type="match status" value="1"/>
</dbReference>
<evidence type="ECO:0000256" key="5">
    <source>
        <dbReference type="ARBA" id="ARBA00023136"/>
    </source>
</evidence>
<evidence type="ECO:0000313" key="8">
    <source>
        <dbReference type="EMBL" id="GAF06877.1"/>
    </source>
</evidence>
<dbReference type="GO" id="GO:0000271">
    <property type="term" value="P:polysaccharide biosynthetic process"/>
    <property type="evidence" value="ECO:0007669"/>
    <property type="project" value="InterPro"/>
</dbReference>
<name>W7YEF7_9BACL</name>
<dbReference type="STRING" id="1236976.JCM16418_861"/>
<evidence type="ECO:0000256" key="1">
    <source>
        <dbReference type="ARBA" id="ARBA00004141"/>
    </source>
</evidence>
<dbReference type="Proteomes" id="UP000019364">
    <property type="component" value="Unassembled WGS sequence"/>
</dbReference>
<evidence type="ECO:0000256" key="6">
    <source>
        <dbReference type="SAM" id="Phobius"/>
    </source>
</evidence>
<organism evidence="8 9">
    <name type="scientific">Paenibacillus pini JCM 16418</name>
    <dbReference type="NCBI Taxonomy" id="1236976"/>
    <lineage>
        <taxon>Bacteria</taxon>
        <taxon>Bacillati</taxon>
        <taxon>Bacillota</taxon>
        <taxon>Bacilli</taxon>
        <taxon>Bacillales</taxon>
        <taxon>Paenibacillaceae</taxon>
        <taxon>Paenibacillus</taxon>
    </lineage>
</organism>
<comment type="similarity">
    <text evidence="2">Belongs to the GtrA family.</text>
</comment>
<dbReference type="AlphaFoldDB" id="W7YEF7"/>
<keyword evidence="3 6" id="KW-0812">Transmembrane</keyword>
<keyword evidence="4 6" id="KW-1133">Transmembrane helix</keyword>
<dbReference type="OrthoDB" id="9812049at2"/>
<dbReference type="EMBL" id="BAVZ01000002">
    <property type="protein sequence ID" value="GAF06877.1"/>
    <property type="molecule type" value="Genomic_DNA"/>
</dbReference>
<comment type="caution">
    <text evidence="8">The sequence shown here is derived from an EMBL/GenBank/DDBJ whole genome shotgun (WGS) entry which is preliminary data.</text>
</comment>
<dbReference type="RefSeq" id="WP_036646426.1">
    <property type="nucleotide sequence ID" value="NZ_BAVZ01000002.1"/>
</dbReference>
<feature type="domain" description="GtrA/DPMS transmembrane" evidence="7">
    <location>
        <begin position="9"/>
        <end position="120"/>
    </location>
</feature>
<feature type="transmembrane region" description="Helical" evidence="6">
    <location>
        <begin position="72"/>
        <end position="90"/>
    </location>
</feature>
<proteinExistence type="inferred from homology"/>
<dbReference type="eggNOG" id="COG2246">
    <property type="taxonomic scope" value="Bacteria"/>
</dbReference>
<comment type="subcellular location">
    <subcellularLocation>
        <location evidence="1">Membrane</location>
        <topology evidence="1">Multi-pass membrane protein</topology>
    </subcellularLocation>
</comment>
<reference evidence="8 9" key="1">
    <citation type="journal article" date="2014" name="Genome Announc.">
        <title>Draft Genome Sequence of Paenibacillus pini JCM 16418T, Isolated from the Rhizosphere of Pine Tree.</title>
        <authorList>
            <person name="Yuki M."/>
            <person name="Oshima K."/>
            <person name="Suda W."/>
            <person name="Oshida Y."/>
            <person name="Kitamura K."/>
            <person name="Iida Y."/>
            <person name="Hattori M."/>
            <person name="Ohkuma M."/>
        </authorList>
    </citation>
    <scope>NUCLEOTIDE SEQUENCE [LARGE SCALE GENOMIC DNA]</scope>
    <source>
        <strain evidence="8 9">JCM 16418</strain>
    </source>
</reference>
<dbReference type="GO" id="GO:0005886">
    <property type="term" value="C:plasma membrane"/>
    <property type="evidence" value="ECO:0007669"/>
    <property type="project" value="TreeGrafter"/>
</dbReference>
<evidence type="ECO:0000313" key="9">
    <source>
        <dbReference type="Proteomes" id="UP000019364"/>
    </source>
</evidence>
<sequence length="130" mass="14773">MRLSKQFFRFGIVGVMNTAVDFIVFLLVQPLLGSLWGQIISYSAGMLNSYVWNRRWTFERTSKRDMGEMFRFATANIAVAAVTALILHLLEGRVSLILAKLAVTVLGVLINYTLSRKWVFRQQDHTASDS</sequence>
<dbReference type="InterPro" id="IPR051401">
    <property type="entry name" value="GtrA_CellWall_Glycosyl"/>
</dbReference>